<evidence type="ECO:0000256" key="3">
    <source>
        <dbReference type="ARBA" id="ARBA00022833"/>
    </source>
</evidence>
<sequence>MKMRDDLDLNEFEKILKEKLAHIESNIEQLRSELESVGSDDGINDMEDLASLQSLSSKDNTILEQQENERKETLHALAKIKNGSYGICEESAKPIPEERLRVNPIARTKV</sequence>
<name>A0ABT7QQ84_9BACT</name>
<feature type="coiled-coil region" evidence="5">
    <location>
        <begin position="13"/>
        <end position="83"/>
    </location>
</feature>
<protein>
    <recommendedName>
        <fullName evidence="6">Zinc finger DksA/TraR C4-type domain-containing protein</fullName>
    </recommendedName>
</protein>
<organism evidence="7 8">
    <name type="scientific">Sulfurovum xiamenensis</name>
    <dbReference type="NCBI Taxonomy" id="3019066"/>
    <lineage>
        <taxon>Bacteria</taxon>
        <taxon>Pseudomonadati</taxon>
        <taxon>Campylobacterota</taxon>
        <taxon>Epsilonproteobacteria</taxon>
        <taxon>Campylobacterales</taxon>
        <taxon>Sulfurovaceae</taxon>
        <taxon>Sulfurovum</taxon>
    </lineage>
</organism>
<proteinExistence type="predicted"/>
<dbReference type="PANTHER" id="PTHR33823">
    <property type="entry name" value="RNA POLYMERASE-BINDING TRANSCRIPTION FACTOR DKSA-RELATED"/>
    <property type="match status" value="1"/>
</dbReference>
<dbReference type="EMBL" id="JAQIBC010000002">
    <property type="protein sequence ID" value="MDM5263252.1"/>
    <property type="molecule type" value="Genomic_DNA"/>
</dbReference>
<keyword evidence="8" id="KW-1185">Reference proteome</keyword>
<evidence type="ECO:0000256" key="5">
    <source>
        <dbReference type="SAM" id="Coils"/>
    </source>
</evidence>
<comment type="caution">
    <text evidence="7">The sequence shown here is derived from an EMBL/GenBank/DDBJ whole genome shotgun (WGS) entry which is preliminary data.</text>
</comment>
<evidence type="ECO:0000256" key="2">
    <source>
        <dbReference type="ARBA" id="ARBA00022771"/>
    </source>
</evidence>
<gene>
    <name evidence="7" type="ORF">PF327_03505</name>
</gene>
<evidence type="ECO:0000256" key="4">
    <source>
        <dbReference type="PROSITE-ProRule" id="PRU00510"/>
    </source>
</evidence>
<keyword evidence="2" id="KW-0863">Zinc-finger</keyword>
<evidence type="ECO:0000259" key="6">
    <source>
        <dbReference type="Pfam" id="PF01258"/>
    </source>
</evidence>
<dbReference type="PROSITE" id="PS51128">
    <property type="entry name" value="ZF_DKSA_2"/>
    <property type="match status" value="1"/>
</dbReference>
<dbReference type="InterPro" id="IPR037187">
    <property type="entry name" value="DnaK_N"/>
</dbReference>
<dbReference type="InterPro" id="IPR000962">
    <property type="entry name" value="Znf_DskA_TraR"/>
</dbReference>
<keyword evidence="1" id="KW-0479">Metal-binding</keyword>
<dbReference type="Pfam" id="PF01258">
    <property type="entry name" value="zf-dskA_traR"/>
    <property type="match status" value="1"/>
</dbReference>
<dbReference type="SUPFAM" id="SSF109635">
    <property type="entry name" value="DnaK suppressor protein DksA, alpha-hairpin domain"/>
    <property type="match status" value="1"/>
</dbReference>
<comment type="caution">
    <text evidence="4">Lacks conserved residue(s) required for the propagation of feature annotation.</text>
</comment>
<dbReference type="Gene3D" id="1.20.120.910">
    <property type="entry name" value="DksA, coiled-coil domain"/>
    <property type="match status" value="1"/>
</dbReference>
<dbReference type="Proteomes" id="UP001169066">
    <property type="component" value="Unassembled WGS sequence"/>
</dbReference>
<evidence type="ECO:0000313" key="7">
    <source>
        <dbReference type="EMBL" id="MDM5263252.1"/>
    </source>
</evidence>
<dbReference type="PANTHER" id="PTHR33823:SF2">
    <property type="entry name" value="RNA POLYMERASE-BINDING TRANSCRIPTION FACTOR DKSA"/>
    <property type="match status" value="1"/>
</dbReference>
<evidence type="ECO:0000256" key="1">
    <source>
        <dbReference type="ARBA" id="ARBA00022723"/>
    </source>
</evidence>
<dbReference type="RefSeq" id="WP_289401360.1">
    <property type="nucleotide sequence ID" value="NZ_JAQIBC010000002.1"/>
</dbReference>
<reference evidence="7" key="1">
    <citation type="submission" date="2023-01" db="EMBL/GenBank/DDBJ databases">
        <title>Sulfurovum sp. XTW-4 genome assembly.</title>
        <authorList>
            <person name="Wang J."/>
        </authorList>
    </citation>
    <scope>NUCLEOTIDE SEQUENCE</scope>
    <source>
        <strain evidence="7">XTW-4</strain>
    </source>
</reference>
<keyword evidence="3" id="KW-0862">Zinc</keyword>
<feature type="domain" description="Zinc finger DksA/TraR C4-type" evidence="6">
    <location>
        <begin position="83"/>
        <end position="107"/>
    </location>
</feature>
<evidence type="ECO:0000313" key="8">
    <source>
        <dbReference type="Proteomes" id="UP001169066"/>
    </source>
</evidence>
<accession>A0ABT7QQ84</accession>
<keyword evidence="5" id="KW-0175">Coiled coil</keyword>